<keyword evidence="4" id="KW-0597">Phosphoprotein</keyword>
<feature type="transmembrane region" description="Helical" evidence="18">
    <location>
        <begin position="475"/>
        <end position="492"/>
    </location>
</feature>
<evidence type="ECO:0000259" key="20">
    <source>
        <dbReference type="PROSITE" id="PS50600"/>
    </source>
</evidence>
<feature type="compositionally biased region" description="Basic and acidic residues" evidence="17">
    <location>
        <begin position="733"/>
        <end position="743"/>
    </location>
</feature>
<feature type="compositionally biased region" description="Basic residues" evidence="17">
    <location>
        <begin position="521"/>
        <end position="532"/>
    </location>
</feature>
<dbReference type="OrthoDB" id="442460at2759"/>
<keyword evidence="9" id="KW-0833">Ubl conjugation pathway</keyword>
<dbReference type="EMBL" id="JAAAHY010000047">
    <property type="protein sequence ID" value="KAF9967969.1"/>
    <property type="molecule type" value="Genomic_DNA"/>
</dbReference>
<dbReference type="Gene3D" id="6.10.140.2220">
    <property type="match status" value="1"/>
</dbReference>
<dbReference type="Gene3D" id="1.10.220.160">
    <property type="match status" value="1"/>
</dbReference>
<feature type="compositionally biased region" description="Basic and acidic residues" evidence="17">
    <location>
        <begin position="883"/>
        <end position="917"/>
    </location>
</feature>
<feature type="compositionally biased region" description="Basic and acidic residues" evidence="17">
    <location>
        <begin position="821"/>
        <end position="833"/>
    </location>
</feature>
<evidence type="ECO:0000256" key="18">
    <source>
        <dbReference type="SAM" id="Phobius"/>
    </source>
</evidence>
<evidence type="ECO:0000256" key="4">
    <source>
        <dbReference type="ARBA" id="ARBA00022553"/>
    </source>
</evidence>
<keyword evidence="10" id="KW-1000">Mitochondrion outer membrane</keyword>
<dbReference type="PROSITE" id="PS50280">
    <property type="entry name" value="SET"/>
    <property type="match status" value="1"/>
</dbReference>
<dbReference type="PROSITE" id="PS01360">
    <property type="entry name" value="ZF_MYND_1"/>
    <property type="match status" value="1"/>
</dbReference>
<evidence type="ECO:0000256" key="6">
    <source>
        <dbReference type="ARBA" id="ARBA00022692"/>
    </source>
</evidence>
<evidence type="ECO:0000256" key="16">
    <source>
        <dbReference type="PROSITE-ProRule" id="PRU00134"/>
    </source>
</evidence>
<keyword evidence="6 18" id="KW-0812">Transmembrane</keyword>
<dbReference type="GO" id="GO:0006886">
    <property type="term" value="P:intracellular protein transport"/>
    <property type="evidence" value="ECO:0007669"/>
    <property type="project" value="InterPro"/>
</dbReference>
<comment type="similarity">
    <text evidence="2">Belongs to the peptidase C48 family.</text>
</comment>
<dbReference type="PROSITE" id="PS50600">
    <property type="entry name" value="ULP_PROTEASE"/>
    <property type="match status" value="1"/>
</dbReference>
<dbReference type="SUPFAM" id="SSF144232">
    <property type="entry name" value="HIT/MYND zinc finger-like"/>
    <property type="match status" value="1"/>
</dbReference>
<feature type="compositionally biased region" description="Basic and acidic residues" evidence="17">
    <location>
        <begin position="644"/>
        <end position="657"/>
    </location>
</feature>
<evidence type="ECO:0000256" key="13">
    <source>
        <dbReference type="ARBA" id="ARBA00022989"/>
    </source>
</evidence>
<proteinExistence type="inferred from homology"/>
<evidence type="ECO:0000256" key="7">
    <source>
        <dbReference type="ARBA" id="ARBA00022723"/>
    </source>
</evidence>
<dbReference type="Pfam" id="PF01753">
    <property type="entry name" value="zf-MYND"/>
    <property type="match status" value="1"/>
</dbReference>
<dbReference type="GO" id="GO:0070139">
    <property type="term" value="F:SUMO-specific endopeptidase activity"/>
    <property type="evidence" value="ECO:0007669"/>
    <property type="project" value="TreeGrafter"/>
</dbReference>
<feature type="region of interest" description="Disordered" evidence="17">
    <location>
        <begin position="508"/>
        <end position="920"/>
    </location>
</feature>
<dbReference type="Pfam" id="PF02064">
    <property type="entry name" value="MAS20"/>
    <property type="match status" value="1"/>
</dbReference>
<feature type="region of interest" description="Disordered" evidence="17">
    <location>
        <begin position="1423"/>
        <end position="1467"/>
    </location>
</feature>
<evidence type="ECO:0000256" key="11">
    <source>
        <dbReference type="ARBA" id="ARBA00022801"/>
    </source>
</evidence>
<dbReference type="PANTHER" id="PTHR46896">
    <property type="entry name" value="SENTRIN-SPECIFIC PROTEASE"/>
    <property type="match status" value="1"/>
</dbReference>
<dbReference type="InterPro" id="IPR002056">
    <property type="entry name" value="MAS20"/>
</dbReference>
<protein>
    <submittedName>
        <fullName evidence="22">Uncharacterized protein</fullName>
    </submittedName>
</protein>
<dbReference type="PROSITE" id="PS50865">
    <property type="entry name" value="ZF_MYND_2"/>
    <property type="match status" value="1"/>
</dbReference>
<evidence type="ECO:0000256" key="12">
    <source>
        <dbReference type="ARBA" id="ARBA00022833"/>
    </source>
</evidence>
<evidence type="ECO:0000256" key="8">
    <source>
        <dbReference type="ARBA" id="ARBA00022771"/>
    </source>
</evidence>
<evidence type="ECO:0000256" key="10">
    <source>
        <dbReference type="ARBA" id="ARBA00022787"/>
    </source>
</evidence>
<keyword evidence="14" id="KW-0496">Mitochondrion</keyword>
<keyword evidence="7" id="KW-0479">Metal-binding</keyword>
<evidence type="ECO:0000256" key="1">
    <source>
        <dbReference type="ARBA" id="ARBA00004572"/>
    </source>
</evidence>
<feature type="domain" description="SET" evidence="19">
    <location>
        <begin position="164"/>
        <end position="448"/>
    </location>
</feature>
<evidence type="ECO:0000256" key="17">
    <source>
        <dbReference type="SAM" id="MobiDB-lite"/>
    </source>
</evidence>
<evidence type="ECO:0000256" key="3">
    <source>
        <dbReference type="ARBA" id="ARBA00005792"/>
    </source>
</evidence>
<dbReference type="InterPro" id="IPR046341">
    <property type="entry name" value="SET_dom_sf"/>
</dbReference>
<evidence type="ECO:0000259" key="21">
    <source>
        <dbReference type="PROSITE" id="PS50865"/>
    </source>
</evidence>
<feature type="compositionally biased region" description="Polar residues" evidence="17">
    <location>
        <begin position="1430"/>
        <end position="1454"/>
    </location>
</feature>
<dbReference type="GO" id="GO:0006605">
    <property type="term" value="P:protein targeting"/>
    <property type="evidence" value="ECO:0007669"/>
    <property type="project" value="InterPro"/>
</dbReference>
<dbReference type="GO" id="GO:0005634">
    <property type="term" value="C:nucleus"/>
    <property type="evidence" value="ECO:0007669"/>
    <property type="project" value="TreeGrafter"/>
</dbReference>
<evidence type="ECO:0000256" key="15">
    <source>
        <dbReference type="ARBA" id="ARBA00023136"/>
    </source>
</evidence>
<name>A0A9P6M6V3_MORAP</name>
<dbReference type="SUPFAM" id="SSF47157">
    <property type="entry name" value="Mitochondrial import receptor subunit Tom20"/>
    <property type="match status" value="1"/>
</dbReference>
<dbReference type="Proteomes" id="UP000738359">
    <property type="component" value="Unassembled WGS sequence"/>
</dbReference>
<dbReference type="GO" id="GO:0006508">
    <property type="term" value="P:proteolysis"/>
    <property type="evidence" value="ECO:0007669"/>
    <property type="project" value="UniProtKB-KW"/>
</dbReference>
<dbReference type="Pfam" id="PF02902">
    <property type="entry name" value="Peptidase_C48"/>
    <property type="match status" value="1"/>
</dbReference>
<keyword evidence="11" id="KW-0378">Hydrolase</keyword>
<dbReference type="GO" id="GO:0016926">
    <property type="term" value="P:protein desumoylation"/>
    <property type="evidence" value="ECO:0007669"/>
    <property type="project" value="TreeGrafter"/>
</dbReference>
<dbReference type="CDD" id="cd20071">
    <property type="entry name" value="SET_SMYD"/>
    <property type="match status" value="1"/>
</dbReference>
<evidence type="ECO:0000313" key="23">
    <source>
        <dbReference type="Proteomes" id="UP000738359"/>
    </source>
</evidence>
<keyword evidence="8 16" id="KW-0863">Zinc-finger</keyword>
<reference evidence="22" key="1">
    <citation type="journal article" date="2020" name="Fungal Divers.">
        <title>Resolving the Mortierellaceae phylogeny through synthesis of multi-gene phylogenetics and phylogenomics.</title>
        <authorList>
            <person name="Vandepol N."/>
            <person name="Liber J."/>
            <person name="Desiro A."/>
            <person name="Na H."/>
            <person name="Kennedy M."/>
            <person name="Barry K."/>
            <person name="Grigoriev I.V."/>
            <person name="Miller A.N."/>
            <person name="O'Donnell K."/>
            <person name="Stajich J.E."/>
            <person name="Bonito G."/>
        </authorList>
    </citation>
    <scope>NUCLEOTIDE SEQUENCE</scope>
    <source>
        <strain evidence="22">CK1249</strain>
    </source>
</reference>
<evidence type="ECO:0000256" key="2">
    <source>
        <dbReference type="ARBA" id="ARBA00005234"/>
    </source>
</evidence>
<dbReference type="InterPro" id="IPR023392">
    <property type="entry name" value="Tom20_dom_sf"/>
</dbReference>
<dbReference type="Pfam" id="PF00856">
    <property type="entry name" value="SET"/>
    <property type="match status" value="1"/>
</dbReference>
<evidence type="ECO:0000313" key="22">
    <source>
        <dbReference type="EMBL" id="KAF9967969.1"/>
    </source>
</evidence>
<keyword evidence="15 18" id="KW-0472">Membrane</keyword>
<dbReference type="Gene3D" id="3.30.310.130">
    <property type="entry name" value="Ubiquitin-related"/>
    <property type="match status" value="1"/>
</dbReference>
<dbReference type="InterPro" id="IPR002893">
    <property type="entry name" value="Znf_MYND"/>
</dbReference>
<keyword evidence="23" id="KW-1185">Reference proteome</keyword>
<feature type="compositionally biased region" description="Low complexity" evidence="17">
    <location>
        <begin position="1060"/>
        <end position="1089"/>
    </location>
</feature>
<keyword evidence="13 18" id="KW-1133">Transmembrane helix</keyword>
<dbReference type="InterPro" id="IPR001214">
    <property type="entry name" value="SET_dom"/>
</dbReference>
<evidence type="ECO:0000256" key="14">
    <source>
        <dbReference type="ARBA" id="ARBA00023128"/>
    </source>
</evidence>
<dbReference type="SUPFAM" id="SSF54001">
    <property type="entry name" value="Cysteine proteinases"/>
    <property type="match status" value="1"/>
</dbReference>
<dbReference type="GO" id="GO:0008270">
    <property type="term" value="F:zinc ion binding"/>
    <property type="evidence" value="ECO:0007669"/>
    <property type="project" value="UniProtKB-KW"/>
</dbReference>
<dbReference type="SUPFAM" id="SSF82199">
    <property type="entry name" value="SET domain"/>
    <property type="match status" value="1"/>
</dbReference>
<comment type="subcellular location">
    <subcellularLocation>
        <location evidence="1">Mitochondrion outer membrane</location>
        <topology evidence="1">Single-pass membrane protein</topology>
    </subcellularLocation>
</comment>
<dbReference type="InterPro" id="IPR051947">
    <property type="entry name" value="Sentrin-specific_protease"/>
</dbReference>
<comment type="similarity">
    <text evidence="3">Belongs to the Tom20 family.</text>
</comment>
<dbReference type="PANTHER" id="PTHR46896:SF3">
    <property type="entry name" value="FI06413P-RELATED"/>
    <property type="match status" value="1"/>
</dbReference>
<dbReference type="Gene3D" id="1.20.960.10">
    <property type="entry name" value="Mitochondrial outer membrane translocase complex, subunit Tom20 domain"/>
    <property type="match status" value="1"/>
</dbReference>
<evidence type="ECO:0000256" key="5">
    <source>
        <dbReference type="ARBA" id="ARBA00022670"/>
    </source>
</evidence>
<organism evidence="22 23">
    <name type="scientific">Mortierella alpina</name>
    <name type="common">Oleaginous fungus</name>
    <name type="synonym">Mortierella renispora</name>
    <dbReference type="NCBI Taxonomy" id="64518"/>
    <lineage>
        <taxon>Eukaryota</taxon>
        <taxon>Fungi</taxon>
        <taxon>Fungi incertae sedis</taxon>
        <taxon>Mucoromycota</taxon>
        <taxon>Mortierellomycotina</taxon>
        <taxon>Mortierellomycetes</taxon>
        <taxon>Mortierellales</taxon>
        <taxon>Mortierellaceae</taxon>
        <taxon>Mortierella</taxon>
    </lineage>
</organism>
<feature type="compositionally biased region" description="Polar residues" evidence="17">
    <location>
        <begin position="864"/>
        <end position="882"/>
    </location>
</feature>
<keyword evidence="5" id="KW-0645">Protease</keyword>
<feature type="domain" description="Ubiquitin-like protease family profile" evidence="20">
    <location>
        <begin position="1308"/>
        <end position="1606"/>
    </location>
</feature>
<gene>
    <name evidence="22" type="ORF">BGZ70_007427</name>
</gene>
<sequence length="1606" mass="177313">MKTSTIVAATVGAIAVATVGYAVYFDAKRKNDPAFRRKLKKERKRAEKLMKEEAGKISTQSALTVEEALACIKDEDFPSTMEEREKFCMQQLSAGEALFTKGRDEYGAAAICFYKALKVYPAPADLVMVYQKTIPPEVFTVVMGMLSKDVQSKQEKYYTVFPPKDMCVKVVEKSENITADGQKVVQRGLFVTKDFAAGESIFSEAPVISALEPSLEGKDFCHYCLKQIVPEESKIPCLKCTRVVFCSGECQQTAAEEFHDILCAKNVEDDAATAVQELQDYTKETRKLVPEMLAKFLVKMVYEESLNRGEEYNSFDHMERLRYLDVPATAEEEREIELLKLALGSNIPGIDEFITEERYLVMKGRLLYNSYAISSSLDAHREIQSMPERQRGVHDGPITGAGFYRVISYASHSCEPNVKLVFSEHSHKASVVATRDLKAGEELFVGYINSDALSTDQRRLELFTKYRYQYMGYEYIFIAAAILVPLGIFSIFKGDQAVASAVGEKKASLPGAFGDSSSSSKSKKKKPKKKNKGTTTTQADQDERRQESSESEIEEKPAAQPPKRNDGKKGSTTSLSSTNTTTKNNKNSPSSSGAKATESSIRSSPAASSSNVSNATHITTTATPTTDSDNVTVTSKSKAASVENWKKQRQEQQREILAKQQEPLRFASAAAKNSSASASSPHISSIPGPGAMGNNKKKNRSNAGSGLSHAEFPSLSRPEPVAPAPKQPKQPKKAKDNVKKPDPVPEPTPASEDSEESDDEEVEEEQHEEEEHEDEHVSREVNDAADEDQDEEWTTVNTQSRTGGIDFSKPMDPWVAQQQRLKQERIAAADPHGEQQAQFARVLSIKPTVKEDRIREAVPDGFSVQKSRTGGSSEGSSYQSAEVTKKQRENLAKAAKKKEDKAAMDAMQEKRRQEHMRSPRSRRLTWNQNGMLPRTRPRRLLLPTAPKRQGVPITVPQAERRPSNYKLESSNPALLTGFRTGGIVKRKHSISHQGQRAISPTFNGLRGDKHKVKKLAVPNDDDYELVGMVPGYAKALKDKQKTSKPFEPLSKPAAVAPARTPSAFTSTTGSGSVASTPATASGASASLLTTPPPSRVKHLSTAHSPLSEKATALGMGTFPQASLSAVRCERITEFTNTGMTIQFGPERLIINIDKNVTKIGHDNLKVVEAFFDGDPKVLVVSLHEKLPESSILSEYYDPAPHSGKARKITLLCSCDAAIIQGYCKRLSKKAIQVKPLSTDAVAKILSTTVVKSPTETSFPSHDSSTTVSSVTAKPLARLKRHTSSHRTSQPHDTLFLFPFKSSAKSKSIAIQVEDFSRLDEGEFLNDTLIEFGLKYIYSSLEALNPELADQTYIFNSFFYQRLLAKPGKGMSTSYDAIKSWTNKIDIFSKKFIIVPIHEHMHWYLAIITNPGLLLQGADTKEARSDANARAESNSDSENKSTPASPADSNPTSPSAIDEAAKPSSVAKKESRAEGLFSAVDRLLTSRKTTFLNEERPVVRRSSRSTSSAVPVDAEEKPYILVLDSLGGIHPTVTKTLRSYLQQELSARKNIVRSIDPNTIPGKHAKNNKKDEAHKYWAVEELAHKREQYREIVISLTEEYKIFQERP</sequence>
<dbReference type="PRINTS" id="PR00351">
    <property type="entry name" value="OM20RECEPTOR"/>
</dbReference>
<feature type="compositionally biased region" description="Basic and acidic residues" evidence="17">
    <location>
        <begin position="848"/>
        <end position="858"/>
    </location>
</feature>
<feature type="domain" description="MYND-type" evidence="21">
    <location>
        <begin position="221"/>
        <end position="263"/>
    </location>
</feature>
<feature type="region of interest" description="Disordered" evidence="17">
    <location>
        <begin position="1039"/>
        <end position="1094"/>
    </location>
</feature>
<evidence type="ECO:0000256" key="9">
    <source>
        <dbReference type="ARBA" id="ARBA00022786"/>
    </source>
</evidence>
<feature type="compositionally biased region" description="Low complexity" evidence="17">
    <location>
        <begin position="570"/>
        <end position="632"/>
    </location>
</feature>
<keyword evidence="12" id="KW-0862">Zinc</keyword>
<dbReference type="InterPro" id="IPR003653">
    <property type="entry name" value="Peptidase_C48_C"/>
</dbReference>
<feature type="compositionally biased region" description="Acidic residues" evidence="17">
    <location>
        <begin position="783"/>
        <end position="793"/>
    </location>
</feature>
<accession>A0A9P6M6V3</accession>
<dbReference type="Gene3D" id="1.10.418.20">
    <property type="match status" value="1"/>
</dbReference>
<comment type="caution">
    <text evidence="22">The sequence shown here is derived from an EMBL/GenBank/DDBJ whole genome shotgun (WGS) entry which is preliminary data.</text>
</comment>
<evidence type="ECO:0000259" key="19">
    <source>
        <dbReference type="PROSITE" id="PS50280"/>
    </source>
</evidence>
<dbReference type="Gene3D" id="2.170.270.10">
    <property type="entry name" value="SET domain"/>
    <property type="match status" value="1"/>
</dbReference>
<feature type="transmembrane region" description="Helical" evidence="18">
    <location>
        <begin position="6"/>
        <end position="27"/>
    </location>
</feature>
<feature type="compositionally biased region" description="Acidic residues" evidence="17">
    <location>
        <begin position="752"/>
        <end position="773"/>
    </location>
</feature>
<dbReference type="GO" id="GO:0005742">
    <property type="term" value="C:mitochondrial outer membrane translocase complex"/>
    <property type="evidence" value="ECO:0007669"/>
    <property type="project" value="InterPro"/>
</dbReference>
<dbReference type="InterPro" id="IPR038765">
    <property type="entry name" value="Papain-like_cys_pep_sf"/>
</dbReference>
<feature type="compositionally biased region" description="Low complexity" evidence="17">
    <location>
        <begin position="667"/>
        <end position="685"/>
    </location>
</feature>